<feature type="transmembrane region" description="Helical" evidence="8">
    <location>
        <begin position="12"/>
        <end position="33"/>
    </location>
</feature>
<evidence type="ECO:0000256" key="5">
    <source>
        <dbReference type="ARBA" id="ARBA00022989"/>
    </source>
</evidence>
<evidence type="ECO:0000256" key="1">
    <source>
        <dbReference type="ARBA" id="ARBA00004162"/>
    </source>
</evidence>
<dbReference type="RefSeq" id="WP_006582914.1">
    <property type="nucleotide sequence ID" value="NZ_CM001377.1"/>
</dbReference>
<dbReference type="GO" id="GO:0022857">
    <property type="term" value="F:transmembrane transporter activity"/>
    <property type="evidence" value="ECO:0007669"/>
    <property type="project" value="InterPro"/>
</dbReference>
<keyword evidence="5 8" id="KW-1133">Transmembrane helix</keyword>
<name>H0UNT5_9BACT</name>
<dbReference type="GO" id="GO:0015031">
    <property type="term" value="P:protein transport"/>
    <property type="evidence" value="ECO:0007669"/>
    <property type="project" value="UniProtKB-KW"/>
</dbReference>
<keyword evidence="6 8" id="KW-0472">Membrane</keyword>
<dbReference type="OrthoDB" id="9798629at2"/>
<evidence type="ECO:0000256" key="2">
    <source>
        <dbReference type="ARBA" id="ARBA00005811"/>
    </source>
</evidence>
<evidence type="ECO:0000313" key="10">
    <source>
        <dbReference type="Proteomes" id="UP000005730"/>
    </source>
</evidence>
<organism evidence="9 10">
    <name type="scientific">Thermanaerovibrio velox DSM 12556</name>
    <dbReference type="NCBI Taxonomy" id="926567"/>
    <lineage>
        <taxon>Bacteria</taxon>
        <taxon>Thermotogati</taxon>
        <taxon>Synergistota</taxon>
        <taxon>Synergistia</taxon>
        <taxon>Synergistales</taxon>
        <taxon>Synergistaceae</taxon>
        <taxon>Thermanaerovibrio</taxon>
    </lineage>
</organism>
<keyword evidence="10" id="KW-1185">Reference proteome</keyword>
<reference evidence="9 10" key="1">
    <citation type="submission" date="2011-10" db="EMBL/GenBank/DDBJ databases">
        <title>The Noncontiguous Finished genome of Thermanaerovibrio velox DSM 12556.</title>
        <authorList>
            <consortium name="US DOE Joint Genome Institute (JGI-PGF)"/>
            <person name="Lucas S."/>
            <person name="Copeland A."/>
            <person name="Lapidus A."/>
            <person name="Glavina del Rio T."/>
            <person name="Dalin E."/>
            <person name="Tice H."/>
            <person name="Bruce D."/>
            <person name="Goodwin L."/>
            <person name="Pitluck S."/>
            <person name="Peters L."/>
            <person name="Mikhailova N."/>
            <person name="Teshima H."/>
            <person name="Kyrpides N."/>
            <person name="Mavromatis K."/>
            <person name="Ivanova N."/>
            <person name="Markowitz V."/>
            <person name="Cheng J.-F."/>
            <person name="Hugenholtz P."/>
            <person name="Woyke T."/>
            <person name="Wu D."/>
            <person name="Spring S."/>
            <person name="Brambilla E.-M."/>
            <person name="Klenk H.-P."/>
            <person name="Eisen J.A."/>
        </authorList>
    </citation>
    <scope>NUCLEOTIDE SEQUENCE [LARGE SCALE GENOMIC DNA]</scope>
    <source>
        <strain evidence="9 10">DSM 12556</strain>
    </source>
</reference>
<accession>H0UNT5</accession>
<dbReference type="STRING" id="926567.TheveDRAFT_0241"/>
<evidence type="ECO:0000256" key="4">
    <source>
        <dbReference type="ARBA" id="ARBA00022692"/>
    </source>
</evidence>
<evidence type="ECO:0000256" key="6">
    <source>
        <dbReference type="ARBA" id="ARBA00023136"/>
    </source>
</evidence>
<comment type="subcellular location">
    <subcellularLocation>
        <location evidence="1">Cell membrane</location>
        <topology evidence="1">Single-pass membrane protein</topology>
    </subcellularLocation>
    <subcellularLocation>
        <location evidence="7">Cell membrane</location>
        <topology evidence="7">Single-pass type II membrane protein</topology>
    </subcellularLocation>
</comment>
<dbReference type="PANTHER" id="PTHR30558">
    <property type="entry name" value="EXBD MEMBRANE COMPONENT OF PMF-DRIVEN MACROMOLECULE IMPORT SYSTEM"/>
    <property type="match status" value="1"/>
</dbReference>
<evidence type="ECO:0000256" key="8">
    <source>
        <dbReference type="SAM" id="Phobius"/>
    </source>
</evidence>
<dbReference type="Pfam" id="PF02472">
    <property type="entry name" value="ExbD"/>
    <property type="match status" value="1"/>
</dbReference>
<keyword evidence="7" id="KW-0813">Transport</keyword>
<keyword evidence="3" id="KW-1003">Cell membrane</keyword>
<proteinExistence type="inferred from homology"/>
<dbReference type="EMBL" id="CM001377">
    <property type="protein sequence ID" value="EHM09421.1"/>
    <property type="molecule type" value="Genomic_DNA"/>
</dbReference>
<dbReference type="Gene3D" id="3.30.420.270">
    <property type="match status" value="1"/>
</dbReference>
<dbReference type="GO" id="GO:0005886">
    <property type="term" value="C:plasma membrane"/>
    <property type="evidence" value="ECO:0007669"/>
    <property type="project" value="UniProtKB-SubCell"/>
</dbReference>
<dbReference type="eggNOG" id="COG0848">
    <property type="taxonomic scope" value="Bacteria"/>
</dbReference>
<dbReference type="AlphaFoldDB" id="H0UNT5"/>
<protein>
    <submittedName>
        <fullName evidence="9">Biopolymer transport protein</fullName>
    </submittedName>
</protein>
<dbReference type="InterPro" id="IPR003400">
    <property type="entry name" value="ExbD"/>
</dbReference>
<sequence>MRRKRLDIDMTPLLDVLFILIIFFVITSSFSHLNLQEVLLPHAKGTPAEKAGNFKIPMVVTILANGTITAEGKEVTLEELKGMARSMDKARPVLIGAHRDVPYGKVIGVLWALQEAGVSSPGLLTEEPR</sequence>
<evidence type="ECO:0000313" key="9">
    <source>
        <dbReference type="EMBL" id="EHM09421.1"/>
    </source>
</evidence>
<dbReference type="HOGENOM" id="CLU_085305_3_1_0"/>
<dbReference type="Proteomes" id="UP000005730">
    <property type="component" value="Chromosome"/>
</dbReference>
<evidence type="ECO:0000256" key="3">
    <source>
        <dbReference type="ARBA" id="ARBA00022475"/>
    </source>
</evidence>
<gene>
    <name evidence="9" type="ORF">TheveDRAFT_0241</name>
</gene>
<evidence type="ECO:0000256" key="7">
    <source>
        <dbReference type="RuleBase" id="RU003879"/>
    </source>
</evidence>
<comment type="similarity">
    <text evidence="2 7">Belongs to the ExbD/TolR family.</text>
</comment>
<keyword evidence="4 7" id="KW-0812">Transmembrane</keyword>
<keyword evidence="7" id="KW-0653">Protein transport</keyword>